<evidence type="ECO:0000313" key="1">
    <source>
        <dbReference type="EMBL" id="PHY95365.1"/>
    </source>
</evidence>
<proteinExistence type="predicted"/>
<comment type="caution">
    <text evidence="1">The sequence shown here is derived from an EMBL/GenBank/DDBJ whole genome shotgun (WGS) entry which is preliminary data.</text>
</comment>
<organism evidence="1 2">
    <name type="scientific">Acetobacter pomorum</name>
    <dbReference type="NCBI Taxonomy" id="65959"/>
    <lineage>
        <taxon>Bacteria</taxon>
        <taxon>Pseudomonadati</taxon>
        <taxon>Pseudomonadota</taxon>
        <taxon>Alphaproteobacteria</taxon>
        <taxon>Acetobacterales</taxon>
        <taxon>Acetobacteraceae</taxon>
        <taxon>Acetobacter</taxon>
    </lineage>
</organism>
<evidence type="ECO:0000313" key="2">
    <source>
        <dbReference type="Proteomes" id="UP000228751"/>
    </source>
</evidence>
<feature type="non-terminal residue" evidence="1">
    <location>
        <position position="1"/>
    </location>
</feature>
<name>A0A2G4RI01_9PROT</name>
<reference evidence="1 2" key="1">
    <citation type="submission" date="2017-10" db="EMBL/GenBank/DDBJ databases">
        <title>Genomic analysis of the genus Acetobacter.</title>
        <authorList>
            <person name="Kim K.H."/>
            <person name="Chun B.H."/>
            <person name="Son A.R."/>
            <person name="Jeon C.O."/>
        </authorList>
    </citation>
    <scope>NUCLEOTIDE SEQUENCE [LARGE SCALE GENOMIC DNA]</scope>
    <source>
        <strain evidence="1 2">LHT 2458</strain>
    </source>
</reference>
<dbReference type="Proteomes" id="UP000228751">
    <property type="component" value="Unassembled WGS sequence"/>
</dbReference>
<dbReference type="EMBL" id="PEBQ01000010">
    <property type="protein sequence ID" value="PHY95365.1"/>
    <property type="molecule type" value="Genomic_DNA"/>
</dbReference>
<gene>
    <name evidence="1" type="ORF">CSR02_01120</name>
</gene>
<sequence length="322" mass="33048">TGPGNNFQVDGGSRLVGEITAETGLDLINGGPITWSKTAPGLVVLGDTAVRNSILNSQLHIMGAPLAVDAMSYLDGNATTRYVFDTDDTNYYLHPSGRSQLASAQFSGHIGTNGLDPDSGYPASWWEKGIHTRDVYSEGTVGVGLNGNIAASINGTNGNLYASGTSQLNNTVNIGTNAGITPRANLALENGDVWVNDGDLAVNTGADGEGGAGWFQEGVMIGRNAQGNWGHYANGAPGADLSVFGNSYLAGALLFLSGKKTSNGVLDATQFNPLPDGLTGVECTSPGASLGIGTLGVTVSNNLTFCAGDGKWHDLVLKGLND</sequence>
<keyword evidence="2" id="KW-1185">Reference proteome</keyword>
<protein>
    <submittedName>
        <fullName evidence="1">Uncharacterized protein</fullName>
    </submittedName>
</protein>
<dbReference type="AlphaFoldDB" id="A0A2G4RI01"/>
<accession>A0A2G4RI01</accession>